<reference evidence="1 2" key="1">
    <citation type="journal article" date="2021" name="Pathogens">
        <title>Isolation and Characterization of Kingella bonacorsii sp. nov., A Novel Kingella Species Detected in a Stable Periodontitis Subject.</title>
        <authorList>
            <person name="Antezack A."/>
            <person name="Boxberger M."/>
            <person name="Rolland C."/>
            <person name="Monnet-Corti V."/>
            <person name="La Scola B."/>
        </authorList>
    </citation>
    <scope>NUCLEOTIDE SEQUENCE [LARGE SCALE GENOMIC DNA]</scope>
    <source>
        <strain evidence="1 2">Marseille-Q4569</strain>
    </source>
</reference>
<accession>A0ABS1BSA2</accession>
<comment type="caution">
    <text evidence="1">The sequence shown here is derived from an EMBL/GenBank/DDBJ whole genome shotgun (WGS) entry which is preliminary data.</text>
</comment>
<evidence type="ECO:0000313" key="2">
    <source>
        <dbReference type="Proteomes" id="UP000614058"/>
    </source>
</evidence>
<sequence length="110" mass="12939">MDMPFNLLTQNLEQSFRIVYDDYQALLGKKHYARDLLSLLHRWTDWASGQPESEQVERDGWIRLTAKDLAANLGFSRRNYEQARADLKEMGIVECHRERKVHGKLARHSP</sequence>
<proteinExistence type="predicted"/>
<organism evidence="1 2">
    <name type="scientific">Kingella bonacorsii</name>
    <dbReference type="NCBI Taxonomy" id="2796361"/>
    <lineage>
        <taxon>Bacteria</taxon>
        <taxon>Pseudomonadati</taxon>
        <taxon>Pseudomonadota</taxon>
        <taxon>Betaproteobacteria</taxon>
        <taxon>Neisseriales</taxon>
        <taxon>Neisseriaceae</taxon>
        <taxon>Kingella</taxon>
    </lineage>
</organism>
<protein>
    <submittedName>
        <fullName evidence="1">Uncharacterized protein</fullName>
    </submittedName>
</protein>
<dbReference type="RefSeq" id="WP_200522208.1">
    <property type="nucleotide sequence ID" value="NZ_JAEHNZ010000002.1"/>
</dbReference>
<keyword evidence="2" id="KW-1185">Reference proteome</keyword>
<dbReference type="EMBL" id="JAEHNZ010000002">
    <property type="protein sequence ID" value="MBK0396043.1"/>
    <property type="molecule type" value="Genomic_DNA"/>
</dbReference>
<name>A0ABS1BSA2_9NEIS</name>
<gene>
    <name evidence="1" type="ORF">JDW22_05460</name>
</gene>
<dbReference type="Proteomes" id="UP000614058">
    <property type="component" value="Unassembled WGS sequence"/>
</dbReference>
<evidence type="ECO:0000313" key="1">
    <source>
        <dbReference type="EMBL" id="MBK0396043.1"/>
    </source>
</evidence>